<keyword evidence="2" id="KW-0695">RNA-directed DNA polymerase</keyword>
<dbReference type="EMBL" id="BKCJ010000499">
    <property type="protein sequence ID" value="GEU33746.1"/>
    <property type="molecule type" value="Genomic_DNA"/>
</dbReference>
<feature type="compositionally biased region" description="Gly residues" evidence="1">
    <location>
        <begin position="30"/>
        <end position="46"/>
    </location>
</feature>
<name>A0A6L2JA02_TANCI</name>
<evidence type="ECO:0000256" key="1">
    <source>
        <dbReference type="SAM" id="MobiDB-lite"/>
    </source>
</evidence>
<evidence type="ECO:0000313" key="2">
    <source>
        <dbReference type="EMBL" id="GEU33746.1"/>
    </source>
</evidence>
<gene>
    <name evidence="2" type="ORF">Tci_005724</name>
</gene>
<keyword evidence="2" id="KW-0808">Transferase</keyword>
<dbReference type="AlphaFoldDB" id="A0A6L2JA02"/>
<reference evidence="2" key="1">
    <citation type="journal article" date="2019" name="Sci. Rep.">
        <title>Draft genome of Tanacetum cinerariifolium, the natural source of mosquito coil.</title>
        <authorList>
            <person name="Yamashiro T."/>
            <person name="Shiraishi A."/>
            <person name="Satake H."/>
            <person name="Nakayama K."/>
        </authorList>
    </citation>
    <scope>NUCLEOTIDE SEQUENCE</scope>
</reference>
<comment type="caution">
    <text evidence="2">The sequence shown here is derived from an EMBL/GenBank/DDBJ whole genome shotgun (WGS) entry which is preliminary data.</text>
</comment>
<feature type="region of interest" description="Disordered" evidence="1">
    <location>
        <begin position="27"/>
        <end position="49"/>
    </location>
</feature>
<protein>
    <submittedName>
        <fullName evidence="2">Reverse transcriptase domain-containing protein</fullName>
    </submittedName>
</protein>
<proteinExistence type="predicted"/>
<dbReference type="GO" id="GO:0003964">
    <property type="term" value="F:RNA-directed DNA polymerase activity"/>
    <property type="evidence" value="ECO:0007669"/>
    <property type="project" value="UniProtKB-KW"/>
</dbReference>
<organism evidence="2">
    <name type="scientific">Tanacetum cinerariifolium</name>
    <name type="common">Dalmatian daisy</name>
    <name type="synonym">Chrysanthemum cinerariifolium</name>
    <dbReference type="NCBI Taxonomy" id="118510"/>
    <lineage>
        <taxon>Eukaryota</taxon>
        <taxon>Viridiplantae</taxon>
        <taxon>Streptophyta</taxon>
        <taxon>Embryophyta</taxon>
        <taxon>Tracheophyta</taxon>
        <taxon>Spermatophyta</taxon>
        <taxon>Magnoliopsida</taxon>
        <taxon>eudicotyledons</taxon>
        <taxon>Gunneridae</taxon>
        <taxon>Pentapetalae</taxon>
        <taxon>asterids</taxon>
        <taxon>campanulids</taxon>
        <taxon>Asterales</taxon>
        <taxon>Asteraceae</taxon>
        <taxon>Asteroideae</taxon>
        <taxon>Anthemideae</taxon>
        <taxon>Anthemidinae</taxon>
        <taxon>Tanacetum</taxon>
    </lineage>
</organism>
<accession>A0A6L2JA02</accession>
<sequence>MTIIAQQLQGIIPRIVMQVTNNVNNANANGGNGNGRNGNGGNGGNNRGCNHKEFLACKPRDLDGKRGAIALTRWIEKMESVMDISGCINNQKVRYLKTGFGQERE</sequence>
<keyword evidence="2" id="KW-0548">Nucleotidyltransferase</keyword>